<dbReference type="EMBL" id="JACIIV010000026">
    <property type="protein sequence ID" value="MBB6228863.1"/>
    <property type="molecule type" value="Genomic_DNA"/>
</dbReference>
<accession>A0A841LCZ6</accession>
<dbReference type="AlphaFoldDB" id="A0A841LCZ6"/>
<sequence length="73" mass="8140">MKHEPETVIAITNTRIRHLLESPHVSDWLKTALRAADGHDPITLQNEIEILRHVIAPISQTSIAVTMAPISIK</sequence>
<evidence type="ECO:0000313" key="2">
    <source>
        <dbReference type="Proteomes" id="UP000538147"/>
    </source>
</evidence>
<dbReference type="RefSeq" id="WP_184201987.1">
    <property type="nucleotide sequence ID" value="NZ_BMOX01000014.1"/>
</dbReference>
<gene>
    <name evidence="1" type="ORF">FHS79_003056</name>
</gene>
<evidence type="ECO:0000313" key="1">
    <source>
        <dbReference type="EMBL" id="MBB6228863.1"/>
    </source>
</evidence>
<name>A0A841LCZ6_9SPHN</name>
<protein>
    <submittedName>
        <fullName evidence="1">Uncharacterized protein</fullName>
    </submittedName>
</protein>
<reference evidence="1 2" key="1">
    <citation type="submission" date="2020-08" db="EMBL/GenBank/DDBJ databases">
        <title>Genomic Encyclopedia of Type Strains, Phase IV (KMG-IV): sequencing the most valuable type-strain genomes for metagenomic binning, comparative biology and taxonomic classification.</title>
        <authorList>
            <person name="Goeker M."/>
        </authorList>
    </citation>
    <scope>NUCLEOTIDE SEQUENCE [LARGE SCALE GENOMIC DNA]</scope>
    <source>
        <strain evidence="1 2">DSM 102189</strain>
    </source>
</reference>
<keyword evidence="2" id="KW-1185">Reference proteome</keyword>
<comment type="caution">
    <text evidence="1">The sequence shown here is derived from an EMBL/GenBank/DDBJ whole genome shotgun (WGS) entry which is preliminary data.</text>
</comment>
<organism evidence="1 2">
    <name type="scientific">Polymorphobacter multimanifer</name>
    <dbReference type="NCBI Taxonomy" id="1070431"/>
    <lineage>
        <taxon>Bacteria</taxon>
        <taxon>Pseudomonadati</taxon>
        <taxon>Pseudomonadota</taxon>
        <taxon>Alphaproteobacteria</taxon>
        <taxon>Sphingomonadales</taxon>
        <taxon>Sphingosinicellaceae</taxon>
        <taxon>Polymorphobacter</taxon>
    </lineage>
</organism>
<dbReference type="Proteomes" id="UP000538147">
    <property type="component" value="Unassembled WGS sequence"/>
</dbReference>
<proteinExistence type="predicted"/>